<dbReference type="Proteomes" id="UP000270219">
    <property type="component" value="Unassembled WGS sequence"/>
</dbReference>
<feature type="transmembrane region" description="Helical" evidence="8">
    <location>
        <begin position="316"/>
        <end position="338"/>
    </location>
</feature>
<feature type="transmembrane region" description="Helical" evidence="8">
    <location>
        <begin position="293"/>
        <end position="309"/>
    </location>
</feature>
<keyword evidence="4" id="KW-0378">Hydrolase</keyword>
<accession>A0A498DEW7</accession>
<protein>
    <submittedName>
        <fullName evidence="10">Rhomboid family intramembrane serine protease</fullName>
    </submittedName>
</protein>
<dbReference type="Gene3D" id="1.20.1540.10">
    <property type="entry name" value="Rhomboid-like"/>
    <property type="match status" value="1"/>
</dbReference>
<evidence type="ECO:0000256" key="6">
    <source>
        <dbReference type="ARBA" id="ARBA00023136"/>
    </source>
</evidence>
<sequence>MYVNEQYYLYKIAYQLVTEMEFDILHIDSNNHEIWLEKYEDKLSKVVRLIHKGFDWKNHLKKDVAIVFQKTRNLKRFIRGKEIELHNIYVSTYPPVDDWELLKRPMKLKDKAKINMRVYYFDSNSNHEELERFQQQAGVKINLDGIALSTYEQEKVTGDYKQFLIEKLTYRRNEVENIFTFGKPFFTYLIIALNIFMFIWLEVSGGSTQIDTLIDLGAKYNPGMIENNEWWRIITSMFLHIGILHLLMNLIAVYYLGTAVERIFGKWRFLIIYLLAGIGGGLASFAFSTNISAGASGAIFGLFGALLFFGTVYKQVFLQTIGTNIIAILAINLLLGFMVEQIDMAAHIGGLIAGFIASAIVNVPKKKQMKSRIIASIGYPLMLITLFLIGYYNNLHNQTYHLMKIEELLLANNYTEVVEAATDGLELEGDDEAILLFQRSYAYLKLGNIEKAITDLEESTTYNNAPSEAYFNLALLYYNQGNIDRAAEYIAEAYKKDRSNPDYQKLYEEITGKSVDK</sequence>
<organism evidence="10 11">
    <name type="scientific">Oceanobacillus piezotolerans</name>
    <dbReference type="NCBI Taxonomy" id="2448030"/>
    <lineage>
        <taxon>Bacteria</taxon>
        <taxon>Bacillati</taxon>
        <taxon>Bacillota</taxon>
        <taxon>Bacilli</taxon>
        <taxon>Bacillales</taxon>
        <taxon>Bacillaceae</taxon>
        <taxon>Oceanobacillus</taxon>
    </lineage>
</organism>
<dbReference type="InterPro" id="IPR011990">
    <property type="entry name" value="TPR-like_helical_dom_sf"/>
</dbReference>
<feature type="transmembrane region" description="Helical" evidence="8">
    <location>
        <begin position="344"/>
        <end position="361"/>
    </location>
</feature>
<dbReference type="InterPro" id="IPR019734">
    <property type="entry name" value="TPR_rpt"/>
</dbReference>
<keyword evidence="11" id="KW-1185">Reference proteome</keyword>
<dbReference type="InterPro" id="IPR035952">
    <property type="entry name" value="Rhomboid-like_sf"/>
</dbReference>
<comment type="caution">
    <text evidence="10">The sequence shown here is derived from an EMBL/GenBank/DDBJ whole genome shotgun (WGS) entry which is preliminary data.</text>
</comment>
<dbReference type="PROSITE" id="PS50005">
    <property type="entry name" value="TPR"/>
    <property type="match status" value="1"/>
</dbReference>
<dbReference type="SUPFAM" id="SSF48452">
    <property type="entry name" value="TPR-like"/>
    <property type="match status" value="1"/>
</dbReference>
<keyword evidence="10" id="KW-0645">Protease</keyword>
<keyword evidence="5 8" id="KW-1133">Transmembrane helix</keyword>
<dbReference type="GO" id="GO:0006508">
    <property type="term" value="P:proteolysis"/>
    <property type="evidence" value="ECO:0007669"/>
    <property type="project" value="UniProtKB-KW"/>
</dbReference>
<feature type="domain" description="Peptidase S54 rhomboid" evidence="9">
    <location>
        <begin position="228"/>
        <end position="361"/>
    </location>
</feature>
<feature type="transmembrane region" description="Helical" evidence="8">
    <location>
        <begin position="230"/>
        <end position="257"/>
    </location>
</feature>
<evidence type="ECO:0000259" key="9">
    <source>
        <dbReference type="Pfam" id="PF01694"/>
    </source>
</evidence>
<evidence type="ECO:0000256" key="5">
    <source>
        <dbReference type="ARBA" id="ARBA00022989"/>
    </source>
</evidence>
<dbReference type="PANTHER" id="PTHR43731">
    <property type="entry name" value="RHOMBOID PROTEASE"/>
    <property type="match status" value="1"/>
</dbReference>
<dbReference type="InterPro" id="IPR022764">
    <property type="entry name" value="Peptidase_S54_rhomboid_dom"/>
</dbReference>
<comment type="similarity">
    <text evidence="2">Belongs to the peptidase S54 family.</text>
</comment>
<gene>
    <name evidence="10" type="ORF">D8M04_02030</name>
</gene>
<dbReference type="GO" id="GO:0016020">
    <property type="term" value="C:membrane"/>
    <property type="evidence" value="ECO:0007669"/>
    <property type="project" value="UniProtKB-SubCell"/>
</dbReference>
<dbReference type="Pfam" id="PF13432">
    <property type="entry name" value="TPR_16"/>
    <property type="match status" value="1"/>
</dbReference>
<proteinExistence type="inferred from homology"/>
<feature type="transmembrane region" description="Helical" evidence="8">
    <location>
        <begin position="373"/>
        <end position="392"/>
    </location>
</feature>
<evidence type="ECO:0000313" key="10">
    <source>
        <dbReference type="EMBL" id="RLL48075.1"/>
    </source>
</evidence>
<dbReference type="EMBL" id="RCHR01000001">
    <property type="protein sequence ID" value="RLL48075.1"/>
    <property type="molecule type" value="Genomic_DNA"/>
</dbReference>
<keyword evidence="3 8" id="KW-0812">Transmembrane</keyword>
<evidence type="ECO:0000256" key="4">
    <source>
        <dbReference type="ARBA" id="ARBA00022801"/>
    </source>
</evidence>
<dbReference type="AlphaFoldDB" id="A0A498DEW7"/>
<evidence type="ECO:0000256" key="7">
    <source>
        <dbReference type="PROSITE-ProRule" id="PRU00339"/>
    </source>
</evidence>
<keyword evidence="6 8" id="KW-0472">Membrane</keyword>
<evidence type="ECO:0000256" key="8">
    <source>
        <dbReference type="SAM" id="Phobius"/>
    </source>
</evidence>
<evidence type="ECO:0000256" key="2">
    <source>
        <dbReference type="ARBA" id="ARBA00009045"/>
    </source>
</evidence>
<dbReference type="Pfam" id="PF01694">
    <property type="entry name" value="Rhomboid"/>
    <property type="match status" value="1"/>
</dbReference>
<evidence type="ECO:0000256" key="3">
    <source>
        <dbReference type="ARBA" id="ARBA00022692"/>
    </source>
</evidence>
<dbReference type="OrthoDB" id="9813074at2"/>
<dbReference type="Gene3D" id="1.25.40.10">
    <property type="entry name" value="Tetratricopeptide repeat domain"/>
    <property type="match status" value="1"/>
</dbReference>
<dbReference type="RefSeq" id="WP_121520903.1">
    <property type="nucleotide sequence ID" value="NZ_RCHR01000001.1"/>
</dbReference>
<comment type="subcellular location">
    <subcellularLocation>
        <location evidence="1">Membrane</location>
        <topology evidence="1">Multi-pass membrane protein</topology>
    </subcellularLocation>
</comment>
<dbReference type="SUPFAM" id="SSF144091">
    <property type="entry name" value="Rhomboid-like"/>
    <property type="match status" value="1"/>
</dbReference>
<dbReference type="InterPro" id="IPR050925">
    <property type="entry name" value="Rhomboid_protease_S54"/>
</dbReference>
<dbReference type="SMART" id="SM00028">
    <property type="entry name" value="TPR"/>
    <property type="match status" value="2"/>
</dbReference>
<feature type="transmembrane region" description="Helical" evidence="8">
    <location>
        <begin position="181"/>
        <end position="201"/>
    </location>
</feature>
<evidence type="ECO:0000256" key="1">
    <source>
        <dbReference type="ARBA" id="ARBA00004141"/>
    </source>
</evidence>
<keyword evidence="7" id="KW-0802">TPR repeat</keyword>
<feature type="transmembrane region" description="Helical" evidence="8">
    <location>
        <begin position="269"/>
        <end position="287"/>
    </location>
</feature>
<dbReference type="PANTHER" id="PTHR43731:SF14">
    <property type="entry name" value="PRESENILIN-ASSOCIATED RHOMBOID-LIKE PROTEIN, MITOCHONDRIAL"/>
    <property type="match status" value="1"/>
</dbReference>
<reference evidence="10 11" key="1">
    <citation type="submission" date="2018-10" db="EMBL/GenBank/DDBJ databases">
        <title>Oceanobacillus sp. YLB-02 draft genome.</title>
        <authorList>
            <person name="Yu L."/>
        </authorList>
    </citation>
    <scope>NUCLEOTIDE SEQUENCE [LARGE SCALE GENOMIC DNA]</scope>
    <source>
        <strain evidence="10 11">YLB-02</strain>
    </source>
</reference>
<evidence type="ECO:0000313" key="11">
    <source>
        <dbReference type="Proteomes" id="UP000270219"/>
    </source>
</evidence>
<name>A0A498DEW7_9BACI</name>
<feature type="repeat" description="TPR" evidence="7">
    <location>
        <begin position="467"/>
        <end position="500"/>
    </location>
</feature>
<dbReference type="GO" id="GO:0004252">
    <property type="term" value="F:serine-type endopeptidase activity"/>
    <property type="evidence" value="ECO:0007669"/>
    <property type="project" value="InterPro"/>
</dbReference>